<organism evidence="1 2">
    <name type="scientific">Moniliophthora roreri</name>
    <name type="common">Frosty pod rot fungus</name>
    <name type="synonym">Monilia roreri</name>
    <dbReference type="NCBI Taxonomy" id="221103"/>
    <lineage>
        <taxon>Eukaryota</taxon>
        <taxon>Fungi</taxon>
        <taxon>Dikarya</taxon>
        <taxon>Basidiomycota</taxon>
        <taxon>Agaricomycotina</taxon>
        <taxon>Agaricomycetes</taxon>
        <taxon>Agaricomycetidae</taxon>
        <taxon>Agaricales</taxon>
        <taxon>Marasmiineae</taxon>
        <taxon>Marasmiaceae</taxon>
        <taxon>Moniliophthora</taxon>
    </lineage>
</organism>
<evidence type="ECO:0000313" key="1">
    <source>
        <dbReference type="EMBL" id="KTB40694.1"/>
    </source>
</evidence>
<dbReference type="AlphaFoldDB" id="A0A0W0FWS2"/>
<gene>
    <name evidence="1" type="ORF">WG66_6725</name>
</gene>
<sequence length="71" mass="7960">MEKDYQSSKGWVMSSDAYFFSGIKEEDELPTMFYAATTTAPVIEESTLQQLVAAMLQQMQLNAAQTDVTKN</sequence>
<dbReference type="Proteomes" id="UP000054988">
    <property type="component" value="Unassembled WGS sequence"/>
</dbReference>
<comment type="caution">
    <text evidence="1">The sequence shown here is derived from an EMBL/GenBank/DDBJ whole genome shotgun (WGS) entry which is preliminary data.</text>
</comment>
<accession>A0A0W0FWS2</accession>
<proteinExistence type="predicted"/>
<dbReference type="EMBL" id="LATX01001559">
    <property type="protein sequence ID" value="KTB40694.1"/>
    <property type="molecule type" value="Genomic_DNA"/>
</dbReference>
<evidence type="ECO:0000313" key="2">
    <source>
        <dbReference type="Proteomes" id="UP000054988"/>
    </source>
</evidence>
<reference evidence="1 2" key="1">
    <citation type="submission" date="2015-12" db="EMBL/GenBank/DDBJ databases">
        <title>Draft genome sequence of Moniliophthora roreri, the causal agent of frosty pod rot of cacao.</title>
        <authorList>
            <person name="Aime M.C."/>
            <person name="Diaz-Valderrama J.R."/>
            <person name="Kijpornyongpan T."/>
            <person name="Phillips-Mora W."/>
        </authorList>
    </citation>
    <scope>NUCLEOTIDE SEQUENCE [LARGE SCALE GENOMIC DNA]</scope>
    <source>
        <strain evidence="1 2">MCA 2952</strain>
    </source>
</reference>
<name>A0A0W0FWS2_MONRR</name>
<protein>
    <submittedName>
        <fullName evidence="1">Uncharacterized protein</fullName>
    </submittedName>
</protein>